<dbReference type="InterPro" id="IPR009061">
    <property type="entry name" value="DNA-bd_dom_put_sf"/>
</dbReference>
<keyword evidence="3" id="KW-0238">DNA-binding</keyword>
<dbReference type="CDD" id="cd01282">
    <property type="entry name" value="HTH_MerR-like_sg3"/>
    <property type="match status" value="1"/>
</dbReference>
<dbReference type="Proteomes" id="UP000639606">
    <property type="component" value="Unassembled WGS sequence"/>
</dbReference>
<name>A0A918APY6_9PSEU</name>
<dbReference type="InterPro" id="IPR047057">
    <property type="entry name" value="MerR_fam"/>
</dbReference>
<dbReference type="PANTHER" id="PTHR30204:SF69">
    <property type="entry name" value="MERR-FAMILY TRANSCRIPTIONAL REGULATOR"/>
    <property type="match status" value="1"/>
</dbReference>
<keyword evidence="4" id="KW-0804">Transcription</keyword>
<dbReference type="PROSITE" id="PS00552">
    <property type="entry name" value="HTH_MERR_1"/>
    <property type="match status" value="1"/>
</dbReference>
<organism evidence="6 7">
    <name type="scientific">Saccharothrix coeruleofusca</name>
    <dbReference type="NCBI Taxonomy" id="33919"/>
    <lineage>
        <taxon>Bacteria</taxon>
        <taxon>Bacillati</taxon>
        <taxon>Actinomycetota</taxon>
        <taxon>Actinomycetes</taxon>
        <taxon>Pseudonocardiales</taxon>
        <taxon>Pseudonocardiaceae</taxon>
        <taxon>Saccharothrix</taxon>
    </lineage>
</organism>
<dbReference type="PRINTS" id="PR00040">
    <property type="entry name" value="HTHMERR"/>
</dbReference>
<reference evidence="6" key="2">
    <citation type="submission" date="2020-09" db="EMBL/GenBank/DDBJ databases">
        <authorList>
            <person name="Sun Q."/>
            <person name="Ohkuma M."/>
        </authorList>
    </citation>
    <scope>NUCLEOTIDE SEQUENCE</scope>
    <source>
        <strain evidence="6">JCM 3313</strain>
    </source>
</reference>
<dbReference type="PROSITE" id="PS50937">
    <property type="entry name" value="HTH_MERR_2"/>
    <property type="match status" value="1"/>
</dbReference>
<evidence type="ECO:0000259" key="5">
    <source>
        <dbReference type="PROSITE" id="PS50937"/>
    </source>
</evidence>
<evidence type="ECO:0000313" key="6">
    <source>
        <dbReference type="EMBL" id="GGP68560.1"/>
    </source>
</evidence>
<dbReference type="GO" id="GO:0003677">
    <property type="term" value="F:DNA binding"/>
    <property type="evidence" value="ECO:0007669"/>
    <property type="project" value="UniProtKB-KW"/>
</dbReference>
<dbReference type="EMBL" id="BMRG01000010">
    <property type="protein sequence ID" value="GGP68560.1"/>
    <property type="molecule type" value="Genomic_DNA"/>
</dbReference>
<keyword evidence="1" id="KW-0678">Repressor</keyword>
<keyword evidence="7" id="KW-1185">Reference proteome</keyword>
<protein>
    <submittedName>
        <fullName evidence="6">MerR family transcriptional regulator</fullName>
    </submittedName>
</protein>
<comment type="caution">
    <text evidence="6">The sequence shown here is derived from an EMBL/GenBank/DDBJ whole genome shotgun (WGS) entry which is preliminary data.</text>
</comment>
<feature type="domain" description="HTH merR-type" evidence="5">
    <location>
        <begin position="1"/>
        <end position="68"/>
    </location>
</feature>
<dbReference type="PANTHER" id="PTHR30204">
    <property type="entry name" value="REDOX-CYCLING DRUG-SENSING TRANSCRIPTIONAL ACTIVATOR SOXR"/>
    <property type="match status" value="1"/>
</dbReference>
<dbReference type="InterPro" id="IPR000551">
    <property type="entry name" value="MerR-type_HTH_dom"/>
</dbReference>
<keyword evidence="2" id="KW-0805">Transcription regulation</keyword>
<proteinExistence type="predicted"/>
<evidence type="ECO:0000256" key="1">
    <source>
        <dbReference type="ARBA" id="ARBA00022491"/>
    </source>
</evidence>
<accession>A0A918APY6</accession>
<sequence length="139" mass="15422">MRIGELAARAGVSTRQVRFYEASGLITSTRLPNNYRDYDEVALGRVEQIRELLAAGLSTQVIRALLPCLRSPRAPIVFEGVTPETVAALERERDRLSERIDVLTRNRDAVAAYLAELRRHADRSAATPAPARRTGRAVP</sequence>
<dbReference type="RefSeq" id="WP_189225440.1">
    <property type="nucleotide sequence ID" value="NZ_BMRG01000010.1"/>
</dbReference>
<reference evidence="6" key="1">
    <citation type="journal article" date="2014" name="Int. J. Syst. Evol. Microbiol.">
        <title>Complete genome sequence of Corynebacterium casei LMG S-19264T (=DSM 44701T), isolated from a smear-ripened cheese.</title>
        <authorList>
            <consortium name="US DOE Joint Genome Institute (JGI-PGF)"/>
            <person name="Walter F."/>
            <person name="Albersmeier A."/>
            <person name="Kalinowski J."/>
            <person name="Ruckert C."/>
        </authorList>
    </citation>
    <scope>NUCLEOTIDE SEQUENCE</scope>
    <source>
        <strain evidence="6">JCM 3313</strain>
    </source>
</reference>
<gene>
    <name evidence="6" type="ORF">GCM10010185_46780</name>
</gene>
<dbReference type="AlphaFoldDB" id="A0A918APY6"/>
<evidence type="ECO:0000313" key="7">
    <source>
        <dbReference type="Proteomes" id="UP000639606"/>
    </source>
</evidence>
<evidence type="ECO:0000256" key="3">
    <source>
        <dbReference type="ARBA" id="ARBA00023125"/>
    </source>
</evidence>
<evidence type="ECO:0000256" key="4">
    <source>
        <dbReference type="ARBA" id="ARBA00023163"/>
    </source>
</evidence>
<evidence type="ECO:0000256" key="2">
    <source>
        <dbReference type="ARBA" id="ARBA00023015"/>
    </source>
</evidence>
<dbReference type="SUPFAM" id="SSF46955">
    <property type="entry name" value="Putative DNA-binding domain"/>
    <property type="match status" value="1"/>
</dbReference>
<dbReference type="Gene3D" id="1.10.1660.10">
    <property type="match status" value="1"/>
</dbReference>
<dbReference type="Pfam" id="PF13411">
    <property type="entry name" value="MerR_1"/>
    <property type="match status" value="1"/>
</dbReference>
<dbReference type="GO" id="GO:0003700">
    <property type="term" value="F:DNA-binding transcription factor activity"/>
    <property type="evidence" value="ECO:0007669"/>
    <property type="project" value="InterPro"/>
</dbReference>
<dbReference type="SMART" id="SM00422">
    <property type="entry name" value="HTH_MERR"/>
    <property type="match status" value="1"/>
</dbReference>